<dbReference type="GO" id="GO:0005886">
    <property type="term" value="C:plasma membrane"/>
    <property type="evidence" value="ECO:0007669"/>
    <property type="project" value="UniProtKB-SubCell"/>
</dbReference>
<dbReference type="EMBL" id="JACNJD010000137">
    <property type="protein sequence ID" value="MBC8176454.1"/>
    <property type="molecule type" value="Genomic_DNA"/>
</dbReference>
<feature type="transmembrane region" description="Helical" evidence="6">
    <location>
        <begin position="794"/>
        <end position="816"/>
    </location>
</feature>
<feature type="transmembrane region" description="Helical" evidence="6">
    <location>
        <begin position="25"/>
        <end position="45"/>
    </location>
</feature>
<dbReference type="InterPro" id="IPR000731">
    <property type="entry name" value="SSD"/>
</dbReference>
<feature type="transmembrane region" description="Helical" evidence="6">
    <location>
        <begin position="385"/>
        <end position="407"/>
    </location>
</feature>
<feature type="transmembrane region" description="Helical" evidence="6">
    <location>
        <begin position="742"/>
        <end position="760"/>
    </location>
</feature>
<evidence type="ECO:0000256" key="5">
    <source>
        <dbReference type="ARBA" id="ARBA00023136"/>
    </source>
</evidence>
<dbReference type="AlphaFoldDB" id="A0A8J6T705"/>
<keyword evidence="3 6" id="KW-0812">Transmembrane</keyword>
<dbReference type="Gene3D" id="1.20.1640.10">
    <property type="entry name" value="Multidrug efflux transporter AcrB transmembrane domain"/>
    <property type="match status" value="2"/>
</dbReference>
<comment type="subcellular location">
    <subcellularLocation>
        <location evidence="1">Cell membrane</location>
        <topology evidence="1">Multi-pass membrane protein</topology>
    </subcellularLocation>
</comment>
<dbReference type="Proteomes" id="UP000650524">
    <property type="component" value="Unassembled WGS sequence"/>
</dbReference>
<keyword evidence="2" id="KW-1003">Cell membrane</keyword>
<accession>A0A8J6T705</accession>
<dbReference type="PANTHER" id="PTHR33406">
    <property type="entry name" value="MEMBRANE PROTEIN MJ1562-RELATED"/>
    <property type="match status" value="1"/>
</dbReference>
<dbReference type="SUPFAM" id="SSF82866">
    <property type="entry name" value="Multidrug efflux transporter AcrB transmembrane domain"/>
    <property type="match status" value="2"/>
</dbReference>
<evidence type="ECO:0000256" key="3">
    <source>
        <dbReference type="ARBA" id="ARBA00022692"/>
    </source>
</evidence>
<evidence type="ECO:0000259" key="7">
    <source>
        <dbReference type="PROSITE" id="PS50156"/>
    </source>
</evidence>
<feature type="transmembrane region" description="Helical" evidence="6">
    <location>
        <begin position="317"/>
        <end position="336"/>
    </location>
</feature>
<name>A0A8J6T705_9DELT</name>
<feature type="transmembrane region" description="Helical" evidence="6">
    <location>
        <begin position="766"/>
        <end position="782"/>
    </location>
</feature>
<sequence length="833" mass="91724">MSIRKKLQENLLTSLWRLVSARPGAVIAAGLILAIMSASLSFIFLRLNSNQDNLVSPDLPFQKRYLAHLKNFGDQEYLYVVIKTGGTEAGKKKAIQFAEALNRRLAQHQDLIQAVYYRISAVDLGSGALLFASPQEAEALSKTILFLAPFIDTWISDGSLSGFLEMVARLLGGEEGSTPDIDPAVMGQALYVLKDFLKNMDEVLLEKETFKSIFDISETGSRYFFTSSGKLLVMRLLPDKDFGSMDVIRKPLQVVRQAIKATQAEFPDIEAGLTGRPALQADEMETTNRDMTRAALIAVALIAILFMAILHGWLRPFLLLICLIMGIAWSFGFATITVGELNLLSIVFALVLVGIGVDFGIHMVMRYVEANKSGLNVDDAVRTTIFKTGPGIILGAITSVCAFYSVLGADFIGLAELGLIGGTGVLLCLLSMLTILPAMLLIAGRKKLFPSSVPKITALPFLERLSIRPGWTLLVLAAITCAGLPGLLKVRFNYNLLELQARGLESVEYERTLIETSDESTWYAILTAKNLKDARRLTKTFEKMPSVGKVESILDFIPTKQAQKSAIYEEAANALEHIPANAMPSPTLNPERLIRALSRLSYALEGLEEKLFAAGAGSELALIDQDLGYLESAVELLKQDGKRAKLLKGLQTGLGRDIEKSLKQLKLWLSAKSVTPEDLPPSLRDLYVGKDGSYQIKIIPKGDVWDFDALGHFVSELRRADSEVSGVPVGVFESARLMHRTFLFAAGLTIVLVVLILWLYSRSFRYVSLTILPLGVSMLWLLELMGWFGLHFNLANFFAIPILIAIGVHGGVHFLARWREPETPPEDNRTQPD</sequence>
<dbReference type="PANTHER" id="PTHR33406:SF13">
    <property type="entry name" value="MEMBRANE PROTEIN YDFJ"/>
    <property type="match status" value="1"/>
</dbReference>
<feature type="transmembrane region" description="Helical" evidence="6">
    <location>
        <begin position="343"/>
        <end position="365"/>
    </location>
</feature>
<feature type="non-terminal residue" evidence="8">
    <location>
        <position position="833"/>
    </location>
</feature>
<dbReference type="InterPro" id="IPR050545">
    <property type="entry name" value="Mycobact_MmpL"/>
</dbReference>
<evidence type="ECO:0000256" key="2">
    <source>
        <dbReference type="ARBA" id="ARBA00022475"/>
    </source>
</evidence>
<reference evidence="8 9" key="1">
    <citation type="submission" date="2020-08" db="EMBL/GenBank/DDBJ databases">
        <title>Bridging the membrane lipid divide: bacteria of the FCB group superphylum have the potential to synthesize archaeal ether lipids.</title>
        <authorList>
            <person name="Villanueva L."/>
            <person name="Von Meijenfeldt F.A.B."/>
            <person name="Westbye A.B."/>
            <person name="Yadav S."/>
            <person name="Hopmans E.C."/>
            <person name="Dutilh B.E."/>
            <person name="Sinninghe Damste J.S."/>
        </authorList>
    </citation>
    <scope>NUCLEOTIDE SEQUENCE [LARGE SCALE GENOMIC DNA]</scope>
    <source>
        <strain evidence="8">NIOZ-UU27</strain>
    </source>
</reference>
<dbReference type="Pfam" id="PF03176">
    <property type="entry name" value="MMPL"/>
    <property type="match status" value="1"/>
</dbReference>
<evidence type="ECO:0000256" key="4">
    <source>
        <dbReference type="ARBA" id="ARBA00022989"/>
    </source>
</evidence>
<comment type="caution">
    <text evidence="8">The sequence shown here is derived from an EMBL/GenBank/DDBJ whole genome shotgun (WGS) entry which is preliminary data.</text>
</comment>
<proteinExistence type="predicted"/>
<feature type="transmembrane region" description="Helical" evidence="6">
    <location>
        <begin position="470"/>
        <end position="488"/>
    </location>
</feature>
<feature type="transmembrane region" description="Helical" evidence="6">
    <location>
        <begin position="419"/>
        <end position="443"/>
    </location>
</feature>
<organism evidence="8 9">
    <name type="scientific">Candidatus Desulfacyla euxinica</name>
    <dbReference type="NCBI Taxonomy" id="2841693"/>
    <lineage>
        <taxon>Bacteria</taxon>
        <taxon>Deltaproteobacteria</taxon>
        <taxon>Candidatus Desulfacyla</taxon>
    </lineage>
</organism>
<dbReference type="InterPro" id="IPR004869">
    <property type="entry name" value="MMPL_dom"/>
</dbReference>
<protein>
    <submittedName>
        <fullName evidence="8">MMPL family transporter</fullName>
    </submittedName>
</protein>
<keyword evidence="5 6" id="KW-0472">Membrane</keyword>
<keyword evidence="4 6" id="KW-1133">Transmembrane helix</keyword>
<dbReference type="PROSITE" id="PS50156">
    <property type="entry name" value="SSD"/>
    <property type="match status" value="1"/>
</dbReference>
<evidence type="ECO:0000256" key="1">
    <source>
        <dbReference type="ARBA" id="ARBA00004651"/>
    </source>
</evidence>
<evidence type="ECO:0000313" key="8">
    <source>
        <dbReference type="EMBL" id="MBC8176454.1"/>
    </source>
</evidence>
<feature type="transmembrane region" description="Helical" evidence="6">
    <location>
        <begin position="294"/>
        <end position="311"/>
    </location>
</feature>
<evidence type="ECO:0000313" key="9">
    <source>
        <dbReference type="Proteomes" id="UP000650524"/>
    </source>
</evidence>
<evidence type="ECO:0000256" key="6">
    <source>
        <dbReference type="SAM" id="Phobius"/>
    </source>
</evidence>
<gene>
    <name evidence="8" type="ORF">H8E19_03540</name>
</gene>
<feature type="domain" description="SSD" evidence="7">
    <location>
        <begin position="325"/>
        <end position="442"/>
    </location>
</feature>